<gene>
    <name evidence="3" type="ORF">QWJ41_10130</name>
</gene>
<comment type="caution">
    <text evidence="3">The sequence shown here is derived from an EMBL/GenBank/DDBJ whole genome shotgun (WGS) entry which is preliminary data.</text>
</comment>
<evidence type="ECO:0000313" key="4">
    <source>
        <dbReference type="Proteomes" id="UP001168363"/>
    </source>
</evidence>
<evidence type="ECO:0000256" key="1">
    <source>
        <dbReference type="SAM" id="MobiDB-lite"/>
    </source>
</evidence>
<evidence type="ECO:0000259" key="2">
    <source>
        <dbReference type="Pfam" id="PF07969"/>
    </source>
</evidence>
<dbReference type="Gene3D" id="3.10.310.70">
    <property type="match status" value="1"/>
</dbReference>
<dbReference type="InterPro" id="IPR013108">
    <property type="entry name" value="Amidohydro_3"/>
</dbReference>
<reference evidence="3" key="1">
    <citation type="submission" date="2023-06" db="EMBL/GenBank/DDBJ databases">
        <title>Genome sequence of Nocardioides sp. SOB44.</title>
        <authorList>
            <person name="Zhang G."/>
        </authorList>
    </citation>
    <scope>NUCLEOTIDE SEQUENCE</scope>
    <source>
        <strain evidence="3">SOB44</strain>
    </source>
</reference>
<dbReference type="GO" id="GO:0016787">
    <property type="term" value="F:hydrolase activity"/>
    <property type="evidence" value="ECO:0007669"/>
    <property type="project" value="UniProtKB-KW"/>
</dbReference>
<dbReference type="Gene3D" id="2.30.40.10">
    <property type="entry name" value="Urease, subunit C, domain 1"/>
    <property type="match status" value="1"/>
</dbReference>
<keyword evidence="3" id="KW-0378">Hydrolase</keyword>
<dbReference type="SUPFAM" id="SSF51556">
    <property type="entry name" value="Metallo-dependent hydrolases"/>
    <property type="match status" value="1"/>
</dbReference>
<dbReference type="InterPro" id="IPR032466">
    <property type="entry name" value="Metal_Hydrolase"/>
</dbReference>
<dbReference type="Gene3D" id="3.20.20.140">
    <property type="entry name" value="Metal-dependent hydrolases"/>
    <property type="match status" value="1"/>
</dbReference>
<name>A0ABT8TU79_9ACTN</name>
<organism evidence="3 4">
    <name type="scientific">Nocardioides cremeus</name>
    <dbReference type="NCBI Taxonomy" id="3058044"/>
    <lineage>
        <taxon>Bacteria</taxon>
        <taxon>Bacillati</taxon>
        <taxon>Actinomycetota</taxon>
        <taxon>Actinomycetes</taxon>
        <taxon>Propionibacteriales</taxon>
        <taxon>Nocardioidaceae</taxon>
        <taxon>Nocardioides</taxon>
    </lineage>
</organism>
<dbReference type="CDD" id="cd01300">
    <property type="entry name" value="YtcJ_like"/>
    <property type="match status" value="1"/>
</dbReference>
<dbReference type="Pfam" id="PF07969">
    <property type="entry name" value="Amidohydro_3"/>
    <property type="match status" value="1"/>
</dbReference>
<dbReference type="SUPFAM" id="SSF51338">
    <property type="entry name" value="Composite domain of metallo-dependent hydrolases"/>
    <property type="match status" value="1"/>
</dbReference>
<feature type="domain" description="Amidohydrolase 3" evidence="2">
    <location>
        <begin position="47"/>
        <end position="540"/>
    </location>
</feature>
<dbReference type="InterPro" id="IPR011059">
    <property type="entry name" value="Metal-dep_hydrolase_composite"/>
</dbReference>
<dbReference type="Proteomes" id="UP001168363">
    <property type="component" value="Unassembled WGS sequence"/>
</dbReference>
<feature type="compositionally biased region" description="Basic and acidic residues" evidence="1">
    <location>
        <begin position="159"/>
        <end position="174"/>
    </location>
</feature>
<sequence length="542" mass="57298">MTSTVFRDGTLFDGHRYAGPAEVLVTAGRVAAVATGGERVEVPRGAREVDLAGGLLAPGFVDAHVHAVQGGLERIRCDLSELSTREEHLARVHRYAADHPEREWILGGGWSMAAFPGGTPVAADLDRVVGERPVLLPNRDHHGAWVSSRALELAGITRDTPDPPHGRIERDADGRPTGTLHEGAMELVTRLLPPVTDAELDAALVEGQSYLHSLGVTGWQDAIVGAYAGMDDPGPTYRRAAERGALTGQVVGALWWDRTRGVEQVGDLVERRAAYTHGRFRATSVKIMQDGVAENATAALGAPYLDRCGHATADAGHSFLTPQALAAAVAALAAERFQVHVHAIGDRGVREVLDAFEAAGPDVHDLRHHVAHLQVVHPADLPRFAAAGVAANIQALWACLDDQMVDLTLPFLGPERATWQYPFGGLHRAGARLVAGSDWPVSTPDPLAALHVAVNRWALGEPGPAGSEPFLPEQALDLTTAMAAATSGSAWVCHRDDAGTVRPGSVADLVVLDRDPFAGPPAEVGASRVVSTWVDGESVHGG</sequence>
<dbReference type="EMBL" id="JAULSC010000008">
    <property type="protein sequence ID" value="MDO3396076.1"/>
    <property type="molecule type" value="Genomic_DNA"/>
</dbReference>
<dbReference type="InterPro" id="IPR033932">
    <property type="entry name" value="YtcJ-like"/>
</dbReference>
<accession>A0ABT8TU79</accession>
<evidence type="ECO:0000313" key="3">
    <source>
        <dbReference type="EMBL" id="MDO3396076.1"/>
    </source>
</evidence>
<dbReference type="RefSeq" id="WP_302707873.1">
    <property type="nucleotide sequence ID" value="NZ_JAULSC010000008.1"/>
</dbReference>
<keyword evidence="4" id="KW-1185">Reference proteome</keyword>
<protein>
    <submittedName>
        <fullName evidence="3">Amidohydrolase</fullName>
        <ecNumber evidence="3">3.5.-.-</ecNumber>
    </submittedName>
</protein>
<dbReference type="PANTHER" id="PTHR22642:SF2">
    <property type="entry name" value="PROTEIN LONG AFTER FAR-RED 3"/>
    <property type="match status" value="1"/>
</dbReference>
<proteinExistence type="predicted"/>
<dbReference type="EC" id="3.5.-.-" evidence="3"/>
<dbReference type="PANTHER" id="PTHR22642">
    <property type="entry name" value="IMIDAZOLONEPROPIONASE"/>
    <property type="match status" value="1"/>
</dbReference>
<feature type="region of interest" description="Disordered" evidence="1">
    <location>
        <begin position="156"/>
        <end position="177"/>
    </location>
</feature>